<organism evidence="1 2">
    <name type="scientific">Leptolyngbya foveolarum</name>
    <dbReference type="NCBI Taxonomy" id="47253"/>
    <lineage>
        <taxon>Bacteria</taxon>
        <taxon>Bacillati</taxon>
        <taxon>Cyanobacteriota</taxon>
        <taxon>Cyanophyceae</taxon>
        <taxon>Leptolyngbyales</taxon>
        <taxon>Leptolyngbyaceae</taxon>
        <taxon>Leptolyngbya group</taxon>
        <taxon>Leptolyngbya</taxon>
    </lineage>
</organism>
<sequence length="184" mass="19640">MLGTPNAGSPWPVVQAGLTKALCFAINGLATVVWPVALISGVMGALEVIDVALDEMEPGSDLLSLLAASEPLIPYSMVAGNTNLVPIDETASLRARLEQKLSKIAEFPFLKASNDIAVLVSSIRRVPAGREYVPQVREVACNHLVYFTNPVGLAGLSWAVENAFEMGDQSDRATWQSVSKFALD</sequence>
<reference evidence="2" key="1">
    <citation type="submission" date="2018-04" db="EMBL/GenBank/DDBJ databases">
        <authorList>
            <person name="Cornet L."/>
        </authorList>
    </citation>
    <scope>NUCLEOTIDE SEQUENCE [LARGE SCALE GENOMIC DNA]</scope>
</reference>
<proteinExistence type="predicted"/>
<reference evidence="1 2" key="2">
    <citation type="submission" date="2018-06" db="EMBL/GenBank/DDBJ databases">
        <title>Metagenomic assembly of (sub)arctic Cyanobacteria and their associated microbiome from non-axenic cultures.</title>
        <authorList>
            <person name="Baurain D."/>
        </authorList>
    </citation>
    <scope>NUCLEOTIDE SEQUENCE [LARGE SCALE GENOMIC DNA]</scope>
    <source>
        <strain evidence="1">ULC129bin1</strain>
    </source>
</reference>
<comment type="caution">
    <text evidence="1">The sequence shown here is derived from an EMBL/GenBank/DDBJ whole genome shotgun (WGS) entry which is preliminary data.</text>
</comment>
<dbReference type="Proteomes" id="UP000249354">
    <property type="component" value="Unassembled WGS sequence"/>
</dbReference>
<protein>
    <submittedName>
        <fullName evidence="1">Uncharacterized protein</fullName>
    </submittedName>
</protein>
<accession>A0A2W4TRU8</accession>
<name>A0A2W4TRU8_9CYAN</name>
<dbReference type="EMBL" id="QBMC01000167">
    <property type="protein sequence ID" value="PZO11856.1"/>
    <property type="molecule type" value="Genomic_DNA"/>
</dbReference>
<evidence type="ECO:0000313" key="2">
    <source>
        <dbReference type="Proteomes" id="UP000249354"/>
    </source>
</evidence>
<evidence type="ECO:0000313" key="1">
    <source>
        <dbReference type="EMBL" id="PZO11856.1"/>
    </source>
</evidence>
<gene>
    <name evidence="1" type="ORF">DCF25_18605</name>
</gene>
<dbReference type="AlphaFoldDB" id="A0A2W4TRU8"/>